<reference evidence="1 2" key="1">
    <citation type="submission" date="2021-01" db="EMBL/GenBank/DDBJ databases">
        <title>Whole genome shotgun sequence of Catellatospora citrea NBRC 14495.</title>
        <authorList>
            <person name="Komaki H."/>
            <person name="Tamura T."/>
        </authorList>
    </citation>
    <scope>NUCLEOTIDE SEQUENCE [LARGE SCALE GENOMIC DNA]</scope>
    <source>
        <strain evidence="1 2">NBRC 14495</strain>
    </source>
</reference>
<keyword evidence="2" id="KW-1185">Reference proteome</keyword>
<organism evidence="1 2">
    <name type="scientific">Catellatospora citrea</name>
    <dbReference type="NCBI Taxonomy" id="53366"/>
    <lineage>
        <taxon>Bacteria</taxon>
        <taxon>Bacillati</taxon>
        <taxon>Actinomycetota</taxon>
        <taxon>Actinomycetes</taxon>
        <taxon>Micromonosporales</taxon>
        <taxon>Micromonosporaceae</taxon>
        <taxon>Catellatospora</taxon>
    </lineage>
</organism>
<dbReference type="Proteomes" id="UP000659904">
    <property type="component" value="Unassembled WGS sequence"/>
</dbReference>
<dbReference type="EMBL" id="BONH01000017">
    <property type="protein sequence ID" value="GIF98776.1"/>
    <property type="molecule type" value="Genomic_DNA"/>
</dbReference>
<evidence type="ECO:0000313" key="1">
    <source>
        <dbReference type="EMBL" id="GIF98776.1"/>
    </source>
</evidence>
<gene>
    <name evidence="1" type="ORF">Cci01nite_38700</name>
</gene>
<sequence>MRDEVWRELVAAARSGQPAWVVAAAGMALPGLRRAATSLGPTRDSADLDAELLTGFLQALRTADLTGPYVCGRLIAAGRRAALRLRDADVRHACVSRNGFWSAPPARPWDHPDLVLVRAVTAGVITAGEAALIGSTRLEQVPLATIAADAGISVAAARQRRHRAERRLAAAIACGDTSPPASVPAR</sequence>
<comment type="caution">
    <text evidence="1">The sequence shown here is derived from an EMBL/GenBank/DDBJ whole genome shotgun (WGS) entry which is preliminary data.</text>
</comment>
<dbReference type="AlphaFoldDB" id="A0A8J3KEX3"/>
<proteinExistence type="predicted"/>
<accession>A0A8J3KEX3</accession>
<evidence type="ECO:0000313" key="2">
    <source>
        <dbReference type="Proteomes" id="UP000659904"/>
    </source>
</evidence>
<evidence type="ECO:0008006" key="3">
    <source>
        <dbReference type="Google" id="ProtNLM"/>
    </source>
</evidence>
<protein>
    <recommendedName>
        <fullName evidence="3">DNA-directed RNA polymerase specialized sigma24 family protein</fullName>
    </recommendedName>
</protein>
<name>A0A8J3KEX3_9ACTN</name>